<dbReference type="EMBL" id="BGPR01000461">
    <property type="protein sequence ID" value="GBM21496.1"/>
    <property type="molecule type" value="Genomic_DNA"/>
</dbReference>
<dbReference type="AlphaFoldDB" id="A0A4Y2DZN0"/>
<accession>A0A4Y2DZN0</accession>
<protein>
    <submittedName>
        <fullName evidence="1">Uncharacterized protein</fullName>
    </submittedName>
</protein>
<evidence type="ECO:0000313" key="1">
    <source>
        <dbReference type="EMBL" id="GBM21496.1"/>
    </source>
</evidence>
<keyword evidence="2" id="KW-1185">Reference proteome</keyword>
<sequence>MATQIPQSVGLVTRSASMKYIPFNSLTLGILLREEGREKGQKKSCNQKQFQKSDRNESYLSQCEEKSELWQYRFHLCLSFSDSNSDKEAADMGCDNQRIKLSTQQDFRKNR</sequence>
<comment type="caution">
    <text evidence="1">The sequence shown here is derived from an EMBL/GenBank/DDBJ whole genome shotgun (WGS) entry which is preliminary data.</text>
</comment>
<proteinExistence type="predicted"/>
<gene>
    <name evidence="1" type="ORF">AVEN_249922_1</name>
</gene>
<dbReference type="Proteomes" id="UP000499080">
    <property type="component" value="Unassembled WGS sequence"/>
</dbReference>
<organism evidence="1 2">
    <name type="scientific">Araneus ventricosus</name>
    <name type="common">Orbweaver spider</name>
    <name type="synonym">Epeira ventricosa</name>
    <dbReference type="NCBI Taxonomy" id="182803"/>
    <lineage>
        <taxon>Eukaryota</taxon>
        <taxon>Metazoa</taxon>
        <taxon>Ecdysozoa</taxon>
        <taxon>Arthropoda</taxon>
        <taxon>Chelicerata</taxon>
        <taxon>Arachnida</taxon>
        <taxon>Araneae</taxon>
        <taxon>Araneomorphae</taxon>
        <taxon>Entelegynae</taxon>
        <taxon>Araneoidea</taxon>
        <taxon>Araneidae</taxon>
        <taxon>Araneus</taxon>
    </lineage>
</organism>
<evidence type="ECO:0000313" key="2">
    <source>
        <dbReference type="Proteomes" id="UP000499080"/>
    </source>
</evidence>
<reference evidence="1 2" key="1">
    <citation type="journal article" date="2019" name="Sci. Rep.">
        <title>Orb-weaving spider Araneus ventricosus genome elucidates the spidroin gene catalogue.</title>
        <authorList>
            <person name="Kono N."/>
            <person name="Nakamura H."/>
            <person name="Ohtoshi R."/>
            <person name="Moran D.A.P."/>
            <person name="Shinohara A."/>
            <person name="Yoshida Y."/>
            <person name="Fujiwara M."/>
            <person name="Mori M."/>
            <person name="Tomita M."/>
            <person name="Arakawa K."/>
        </authorList>
    </citation>
    <scope>NUCLEOTIDE SEQUENCE [LARGE SCALE GENOMIC DNA]</scope>
</reference>
<name>A0A4Y2DZN0_ARAVE</name>